<keyword evidence="2" id="KW-0813">Transport</keyword>
<dbReference type="InterPro" id="IPR027417">
    <property type="entry name" value="P-loop_NTPase"/>
</dbReference>
<reference evidence="6" key="1">
    <citation type="submission" date="2019-08" db="EMBL/GenBank/DDBJ databases">
        <authorList>
            <person name="Kucharzyk K."/>
            <person name="Murdoch R.W."/>
            <person name="Higgins S."/>
            <person name="Loffler F."/>
        </authorList>
    </citation>
    <scope>NUCLEOTIDE SEQUENCE</scope>
</reference>
<accession>A0A645AMG9</accession>
<dbReference type="SMART" id="SM00382">
    <property type="entry name" value="AAA"/>
    <property type="match status" value="1"/>
</dbReference>
<dbReference type="InterPro" id="IPR050153">
    <property type="entry name" value="Metal_Ion_Import_ABC"/>
</dbReference>
<keyword evidence="4 6" id="KW-0067">ATP-binding</keyword>
<name>A0A645AMG9_9ZZZZ</name>
<dbReference type="InterPro" id="IPR003593">
    <property type="entry name" value="AAA+_ATPase"/>
</dbReference>
<dbReference type="PROSITE" id="PS00211">
    <property type="entry name" value="ABC_TRANSPORTER_1"/>
    <property type="match status" value="1"/>
</dbReference>
<dbReference type="Pfam" id="PF00005">
    <property type="entry name" value="ABC_tran"/>
    <property type="match status" value="1"/>
</dbReference>
<sequence length="217" mass="24021">MIEISNISFSYNNIKPYIIENLSFTIPSGSYVSVIGENGSAKTTLIKLMLGILKPVKGSIDSQSTSIGYVPQKLDSFNSQFPITVYEVLNTHRKMLKLKDKNCIIDGLKSVGMLDYKDNLIGNLSGGQQQKVFIAKALLGDRDMLILDEPSTGVDNKSMREIYSIITHLNKNHGITVVSIEHNLEAAIKNSTHILSMKNGHGTLYTLDEFLNSQNII</sequence>
<evidence type="ECO:0000313" key="6">
    <source>
        <dbReference type="EMBL" id="MPM53521.1"/>
    </source>
</evidence>
<dbReference type="Gene3D" id="3.40.50.300">
    <property type="entry name" value="P-loop containing nucleotide triphosphate hydrolases"/>
    <property type="match status" value="1"/>
</dbReference>
<evidence type="ECO:0000256" key="1">
    <source>
        <dbReference type="ARBA" id="ARBA00005417"/>
    </source>
</evidence>
<proteinExistence type="inferred from homology"/>
<keyword evidence="6" id="KW-0378">Hydrolase</keyword>
<feature type="domain" description="ABC transporter" evidence="5">
    <location>
        <begin position="2"/>
        <end position="217"/>
    </location>
</feature>
<dbReference type="AlphaFoldDB" id="A0A645AMG9"/>
<dbReference type="InterPro" id="IPR017871">
    <property type="entry name" value="ABC_transporter-like_CS"/>
</dbReference>
<dbReference type="EC" id="3.6.3.-" evidence="6"/>
<comment type="caution">
    <text evidence="6">The sequence shown here is derived from an EMBL/GenBank/DDBJ whole genome shotgun (WGS) entry which is preliminary data.</text>
</comment>
<dbReference type="PROSITE" id="PS50893">
    <property type="entry name" value="ABC_TRANSPORTER_2"/>
    <property type="match status" value="1"/>
</dbReference>
<protein>
    <submittedName>
        <fullName evidence="6">High-affinity zinc uptake system ATP-binding protein ZnuC</fullName>
        <ecNumber evidence="6">3.6.3.-</ecNumber>
    </submittedName>
</protein>
<evidence type="ECO:0000259" key="5">
    <source>
        <dbReference type="PROSITE" id="PS50893"/>
    </source>
</evidence>
<keyword evidence="3" id="KW-0547">Nucleotide-binding</keyword>
<gene>
    <name evidence="6" type="primary">znuC_20</name>
    <name evidence="6" type="ORF">SDC9_100289</name>
</gene>
<dbReference type="SUPFAM" id="SSF52540">
    <property type="entry name" value="P-loop containing nucleoside triphosphate hydrolases"/>
    <property type="match status" value="1"/>
</dbReference>
<dbReference type="InterPro" id="IPR003439">
    <property type="entry name" value="ABC_transporter-like_ATP-bd"/>
</dbReference>
<dbReference type="PANTHER" id="PTHR42734:SF17">
    <property type="entry name" value="METAL TRANSPORT SYSTEM ATP-BINDING PROTEIN TM_0124-RELATED"/>
    <property type="match status" value="1"/>
</dbReference>
<dbReference type="GO" id="GO:0005524">
    <property type="term" value="F:ATP binding"/>
    <property type="evidence" value="ECO:0007669"/>
    <property type="project" value="UniProtKB-KW"/>
</dbReference>
<evidence type="ECO:0000256" key="2">
    <source>
        <dbReference type="ARBA" id="ARBA00022448"/>
    </source>
</evidence>
<organism evidence="6">
    <name type="scientific">bioreactor metagenome</name>
    <dbReference type="NCBI Taxonomy" id="1076179"/>
    <lineage>
        <taxon>unclassified sequences</taxon>
        <taxon>metagenomes</taxon>
        <taxon>ecological metagenomes</taxon>
    </lineage>
</organism>
<dbReference type="EMBL" id="VSSQ01014378">
    <property type="protein sequence ID" value="MPM53521.1"/>
    <property type="molecule type" value="Genomic_DNA"/>
</dbReference>
<dbReference type="GO" id="GO:0016887">
    <property type="term" value="F:ATP hydrolysis activity"/>
    <property type="evidence" value="ECO:0007669"/>
    <property type="project" value="InterPro"/>
</dbReference>
<evidence type="ECO:0000256" key="3">
    <source>
        <dbReference type="ARBA" id="ARBA00022741"/>
    </source>
</evidence>
<dbReference type="PANTHER" id="PTHR42734">
    <property type="entry name" value="METAL TRANSPORT SYSTEM ATP-BINDING PROTEIN TM_0124-RELATED"/>
    <property type="match status" value="1"/>
</dbReference>
<comment type="similarity">
    <text evidence="1">Belongs to the ABC transporter superfamily.</text>
</comment>
<evidence type="ECO:0000256" key="4">
    <source>
        <dbReference type="ARBA" id="ARBA00022840"/>
    </source>
</evidence>